<protein>
    <submittedName>
        <fullName evidence="1">Uncharacterized protein</fullName>
    </submittedName>
</protein>
<sequence length="96" mass="11099">MTDLSKSCPTPHTYSANSHLKSETLRVARPSYLTRLHDHFIPLRLGVYLLHKLFVRSIRSAQQAHERLFTSKQLLLSEIFEPLFQFGAGLNSWSLF</sequence>
<dbReference type="EMBL" id="BMAO01021695">
    <property type="protein sequence ID" value="GFQ76856.1"/>
    <property type="molecule type" value="Genomic_DNA"/>
</dbReference>
<name>A0A8X6FDW8_TRICU</name>
<dbReference type="Proteomes" id="UP000887116">
    <property type="component" value="Unassembled WGS sequence"/>
</dbReference>
<organism evidence="1 2">
    <name type="scientific">Trichonephila clavata</name>
    <name type="common">Joro spider</name>
    <name type="synonym">Nephila clavata</name>
    <dbReference type="NCBI Taxonomy" id="2740835"/>
    <lineage>
        <taxon>Eukaryota</taxon>
        <taxon>Metazoa</taxon>
        <taxon>Ecdysozoa</taxon>
        <taxon>Arthropoda</taxon>
        <taxon>Chelicerata</taxon>
        <taxon>Arachnida</taxon>
        <taxon>Araneae</taxon>
        <taxon>Araneomorphae</taxon>
        <taxon>Entelegynae</taxon>
        <taxon>Araneoidea</taxon>
        <taxon>Nephilidae</taxon>
        <taxon>Trichonephila</taxon>
    </lineage>
</organism>
<keyword evidence="2" id="KW-1185">Reference proteome</keyword>
<gene>
    <name evidence="1" type="ORF">TNCT_685571</name>
</gene>
<dbReference type="AlphaFoldDB" id="A0A8X6FDW8"/>
<evidence type="ECO:0000313" key="1">
    <source>
        <dbReference type="EMBL" id="GFQ76856.1"/>
    </source>
</evidence>
<comment type="caution">
    <text evidence="1">The sequence shown here is derived from an EMBL/GenBank/DDBJ whole genome shotgun (WGS) entry which is preliminary data.</text>
</comment>
<reference evidence="1" key="1">
    <citation type="submission" date="2020-07" db="EMBL/GenBank/DDBJ databases">
        <title>Multicomponent nature underlies the extraordinary mechanical properties of spider dragline silk.</title>
        <authorList>
            <person name="Kono N."/>
            <person name="Nakamura H."/>
            <person name="Mori M."/>
            <person name="Yoshida Y."/>
            <person name="Ohtoshi R."/>
            <person name="Malay A.D."/>
            <person name="Moran D.A.P."/>
            <person name="Tomita M."/>
            <person name="Numata K."/>
            <person name="Arakawa K."/>
        </authorList>
    </citation>
    <scope>NUCLEOTIDE SEQUENCE</scope>
</reference>
<proteinExistence type="predicted"/>
<accession>A0A8X6FDW8</accession>
<evidence type="ECO:0000313" key="2">
    <source>
        <dbReference type="Proteomes" id="UP000887116"/>
    </source>
</evidence>